<evidence type="ECO:0000256" key="2">
    <source>
        <dbReference type="ARBA" id="ARBA00009190"/>
    </source>
</evidence>
<feature type="transmembrane region" description="Helical" evidence="6">
    <location>
        <begin position="164"/>
        <end position="184"/>
    </location>
</feature>
<dbReference type="PANTHER" id="PTHR12608:SF1">
    <property type="entry name" value="TRANSMEMBRANE PROTEIN 165"/>
    <property type="match status" value="1"/>
</dbReference>
<dbReference type="EMBL" id="FUZT01000003">
    <property type="protein sequence ID" value="SKC59169.1"/>
    <property type="molecule type" value="Genomic_DNA"/>
</dbReference>
<keyword evidence="8" id="KW-1185">Reference proteome</keyword>
<feature type="transmembrane region" description="Helical" evidence="6">
    <location>
        <begin position="190"/>
        <end position="211"/>
    </location>
</feature>
<dbReference type="AlphaFoldDB" id="A0A1T5K6S6"/>
<accession>A0A1T5K6S6</accession>
<dbReference type="OrthoDB" id="9801356at2"/>
<keyword evidence="4 6" id="KW-1133">Transmembrane helix</keyword>
<dbReference type="GO" id="GO:0046873">
    <property type="term" value="F:metal ion transmembrane transporter activity"/>
    <property type="evidence" value="ECO:0007669"/>
    <property type="project" value="InterPro"/>
</dbReference>
<organism evidence="7 8">
    <name type="scientific">Maledivibacter halophilus</name>
    <dbReference type="NCBI Taxonomy" id="36842"/>
    <lineage>
        <taxon>Bacteria</taxon>
        <taxon>Bacillati</taxon>
        <taxon>Bacillota</taxon>
        <taxon>Clostridia</taxon>
        <taxon>Peptostreptococcales</taxon>
        <taxon>Caminicellaceae</taxon>
        <taxon>Maledivibacter</taxon>
    </lineage>
</organism>
<evidence type="ECO:0000256" key="5">
    <source>
        <dbReference type="ARBA" id="ARBA00023136"/>
    </source>
</evidence>
<evidence type="ECO:0000256" key="3">
    <source>
        <dbReference type="ARBA" id="ARBA00022692"/>
    </source>
</evidence>
<comment type="similarity">
    <text evidence="2 6">Belongs to the GDT1 family.</text>
</comment>
<evidence type="ECO:0000313" key="7">
    <source>
        <dbReference type="EMBL" id="SKC59169.1"/>
    </source>
</evidence>
<dbReference type="RefSeq" id="WP_139380275.1">
    <property type="nucleotide sequence ID" value="NZ_FUZT01000003.1"/>
</dbReference>
<protein>
    <recommendedName>
        <fullName evidence="6">GDT1 family protein</fullName>
    </recommendedName>
</protein>
<dbReference type="Pfam" id="PF01169">
    <property type="entry name" value="GDT1"/>
    <property type="match status" value="2"/>
</dbReference>
<keyword evidence="3 6" id="KW-0812">Transmembrane</keyword>
<evidence type="ECO:0000313" key="8">
    <source>
        <dbReference type="Proteomes" id="UP000190285"/>
    </source>
</evidence>
<sequence length="379" mass="42494">MIKEFLQSMFLIFMAEMGDKTQILAMAFATQFKVKEVLVGVFLGSLLNHGLAVVLGAYLSNVIPLDAIQIIAGFLFIGFALWTLKIEEDDENEEIKKNFGPILTVALAFFIGELGDKTQLTAITLASDASFPLFILLGTVSGMVLTSGVGIFVGSKIGDKIPEFTIKIASAFIFFIFGFIKLYQSLPAKYITSTNVLIFSVLLIISVYFILNPVLKLRKSNRSTAFKEAALTLYEYTNEIKESVNRICLGEGNCGVCQGSNCIIGYTKKIIDDAVENKASNNKENLDVLSESLNKNFDKNKVIDSLSMIIAYFINYKGDRSKRNISINKARQMLEYILFNEEIEDYKDKEEYYSKLRKMDKKLADKIIKKVDKLITSEI</sequence>
<keyword evidence="5 6" id="KW-0472">Membrane</keyword>
<dbReference type="STRING" id="36842.SAMN02194393_01658"/>
<proteinExistence type="inferred from homology"/>
<reference evidence="7 8" key="1">
    <citation type="submission" date="2017-02" db="EMBL/GenBank/DDBJ databases">
        <authorList>
            <person name="Peterson S.W."/>
        </authorList>
    </citation>
    <scope>NUCLEOTIDE SEQUENCE [LARGE SCALE GENOMIC DNA]</scope>
    <source>
        <strain evidence="7 8">M1</strain>
    </source>
</reference>
<feature type="transmembrane region" description="Helical" evidence="6">
    <location>
        <begin position="98"/>
        <end position="115"/>
    </location>
</feature>
<evidence type="ECO:0000256" key="4">
    <source>
        <dbReference type="ARBA" id="ARBA00022989"/>
    </source>
</evidence>
<gene>
    <name evidence="7" type="ORF">SAMN02194393_01658</name>
</gene>
<name>A0A1T5K6S6_9FIRM</name>
<dbReference type="InterPro" id="IPR001727">
    <property type="entry name" value="GDT1-like"/>
</dbReference>
<evidence type="ECO:0000256" key="6">
    <source>
        <dbReference type="RuleBase" id="RU365102"/>
    </source>
</evidence>
<feature type="transmembrane region" description="Helical" evidence="6">
    <location>
        <begin position="67"/>
        <end position="86"/>
    </location>
</feature>
<evidence type="ECO:0000256" key="1">
    <source>
        <dbReference type="ARBA" id="ARBA00004141"/>
    </source>
</evidence>
<feature type="transmembrane region" description="Helical" evidence="6">
    <location>
        <begin position="37"/>
        <end position="61"/>
    </location>
</feature>
<dbReference type="PANTHER" id="PTHR12608">
    <property type="entry name" value="TRANSMEMBRANE PROTEIN HTP-1 RELATED"/>
    <property type="match status" value="1"/>
</dbReference>
<dbReference type="GO" id="GO:0016020">
    <property type="term" value="C:membrane"/>
    <property type="evidence" value="ECO:0007669"/>
    <property type="project" value="UniProtKB-SubCell"/>
</dbReference>
<dbReference type="Proteomes" id="UP000190285">
    <property type="component" value="Unassembled WGS sequence"/>
</dbReference>
<feature type="transmembrane region" description="Helical" evidence="6">
    <location>
        <begin position="131"/>
        <end position="152"/>
    </location>
</feature>
<comment type="subcellular location">
    <subcellularLocation>
        <location evidence="1 6">Membrane</location>
        <topology evidence="1 6">Multi-pass membrane protein</topology>
    </subcellularLocation>
</comment>